<dbReference type="RefSeq" id="WP_211173424.1">
    <property type="nucleotide sequence ID" value="NZ_CAWPJE010000192.1"/>
</dbReference>
<gene>
    <name evidence="2" type="ORF">DP116_21270</name>
</gene>
<sequence>GNSENTIDYLQYLLTQSPNQRLLIFWDGASYHRSKEVRGFLSEVNQGLPTDQWKIHCVRFAPNCPEQNPIEDIWLQAKTWVRRFCALIPSFSLLKWMFEWFIRHTTFDFPTLRMYGVFSKIK</sequence>
<accession>A0ABX1PBJ3</accession>
<organism evidence="2 3">
    <name type="scientific">Brasilonema bromeliae SPC951</name>
    <dbReference type="NCBI Taxonomy" id="385972"/>
    <lineage>
        <taxon>Bacteria</taxon>
        <taxon>Bacillati</taxon>
        <taxon>Cyanobacteriota</taxon>
        <taxon>Cyanophyceae</taxon>
        <taxon>Nostocales</taxon>
        <taxon>Scytonemataceae</taxon>
        <taxon>Brasilonema</taxon>
        <taxon>Bromeliae group (in: Brasilonema)</taxon>
    </lineage>
</organism>
<feature type="non-terminal residue" evidence="2">
    <location>
        <position position="1"/>
    </location>
</feature>
<protein>
    <submittedName>
        <fullName evidence="2">IS630 family transposase</fullName>
    </submittedName>
</protein>
<dbReference type="EMBL" id="QMEB01000197">
    <property type="protein sequence ID" value="NMG21839.1"/>
    <property type="molecule type" value="Genomic_DNA"/>
</dbReference>
<reference evidence="2 3" key="1">
    <citation type="submission" date="2018-06" db="EMBL/GenBank/DDBJ databases">
        <title>Comparative genomics of Brasilonema spp. strains.</title>
        <authorList>
            <person name="Alvarenga D.O."/>
            <person name="Fiore M.F."/>
            <person name="Varani A.M."/>
        </authorList>
    </citation>
    <scope>NUCLEOTIDE SEQUENCE [LARGE SCALE GENOMIC DNA]</scope>
    <source>
        <strain evidence="2 3">SPC951</strain>
    </source>
</reference>
<dbReference type="Proteomes" id="UP000718564">
    <property type="component" value="Unassembled WGS sequence"/>
</dbReference>
<evidence type="ECO:0000259" key="1">
    <source>
        <dbReference type="Pfam" id="PF13358"/>
    </source>
</evidence>
<dbReference type="Gene3D" id="3.30.420.10">
    <property type="entry name" value="Ribonuclease H-like superfamily/Ribonuclease H"/>
    <property type="match status" value="1"/>
</dbReference>
<dbReference type="InterPro" id="IPR036397">
    <property type="entry name" value="RNaseH_sf"/>
</dbReference>
<feature type="domain" description="Tc1-like transposase DDE" evidence="1">
    <location>
        <begin position="2"/>
        <end position="83"/>
    </location>
</feature>
<name>A0ABX1PBJ3_9CYAN</name>
<comment type="caution">
    <text evidence="2">The sequence shown here is derived from an EMBL/GenBank/DDBJ whole genome shotgun (WGS) entry which is preliminary data.</text>
</comment>
<evidence type="ECO:0000313" key="3">
    <source>
        <dbReference type="Proteomes" id="UP000718564"/>
    </source>
</evidence>
<keyword evidence="3" id="KW-1185">Reference proteome</keyword>
<dbReference type="Pfam" id="PF13358">
    <property type="entry name" value="DDE_3"/>
    <property type="match status" value="1"/>
</dbReference>
<dbReference type="InterPro" id="IPR038717">
    <property type="entry name" value="Tc1-like_DDE_dom"/>
</dbReference>
<proteinExistence type="predicted"/>
<evidence type="ECO:0000313" key="2">
    <source>
        <dbReference type="EMBL" id="NMG21839.1"/>
    </source>
</evidence>